<name>A0A840FXX8_RHOTE</name>
<dbReference type="HAMAP" id="MF_01457">
    <property type="entry name" value="YcgR"/>
    <property type="match status" value="1"/>
</dbReference>
<keyword evidence="8" id="KW-1185">Reference proteome</keyword>
<dbReference type="InterPro" id="IPR023787">
    <property type="entry name" value="T3SS_YcgR"/>
</dbReference>
<comment type="function">
    <text evidence="4">Acts as a flagellar brake, regulating swimming and swarming in a bis-(3'-5') cyclic diguanylic acid (c-di-GMP)-dependent manner. Binds 1 c-di-GMP dimer per subunit. Increasing levels of c-di-GMP lead to decreased motility.</text>
</comment>
<dbReference type="Gene3D" id="2.30.110.10">
    <property type="entry name" value="Electron Transport, Fmn-binding Protein, Chain A"/>
    <property type="match status" value="1"/>
</dbReference>
<evidence type="ECO:0000313" key="8">
    <source>
        <dbReference type="Proteomes" id="UP000587070"/>
    </source>
</evidence>
<evidence type="ECO:0000259" key="6">
    <source>
        <dbReference type="Pfam" id="PF07317"/>
    </source>
</evidence>
<evidence type="ECO:0000259" key="5">
    <source>
        <dbReference type="Pfam" id="PF07238"/>
    </source>
</evidence>
<keyword evidence="7" id="KW-0966">Cell projection</keyword>
<feature type="domain" description="Type III secretion system flagellar brake protein YcgR PilZN" evidence="6">
    <location>
        <begin position="28"/>
        <end position="134"/>
    </location>
</feature>
<dbReference type="AlphaFoldDB" id="A0A840FXX8"/>
<evidence type="ECO:0000313" key="7">
    <source>
        <dbReference type="EMBL" id="MBB4246674.1"/>
    </source>
</evidence>
<gene>
    <name evidence="4" type="primary">ycgR</name>
    <name evidence="7" type="ORF">GGD90_001037</name>
</gene>
<keyword evidence="3 4" id="KW-0975">Bacterial flagellum</keyword>
<dbReference type="InterPro" id="IPR009875">
    <property type="entry name" value="PilZ_domain"/>
</dbReference>
<evidence type="ECO:0000256" key="1">
    <source>
        <dbReference type="ARBA" id="ARBA00022636"/>
    </source>
</evidence>
<dbReference type="OrthoDB" id="5572581at2"/>
<dbReference type="EMBL" id="JACIGE010000003">
    <property type="protein sequence ID" value="MBB4246674.1"/>
    <property type="molecule type" value="Genomic_DNA"/>
</dbReference>
<dbReference type="GO" id="GO:0071945">
    <property type="term" value="P:regulation of bacterial-type flagellum-dependent cell motility by regulation of motor speed"/>
    <property type="evidence" value="ECO:0007669"/>
    <property type="project" value="UniProtKB-UniRule"/>
</dbReference>
<keyword evidence="7" id="KW-0282">Flagellum</keyword>
<dbReference type="Gene3D" id="2.40.10.220">
    <property type="entry name" value="predicted glycosyltransferase like domains"/>
    <property type="match status" value="1"/>
</dbReference>
<feature type="domain" description="PilZ" evidence="5">
    <location>
        <begin position="136"/>
        <end position="253"/>
    </location>
</feature>
<dbReference type="InterPro" id="IPR012349">
    <property type="entry name" value="Split_barrel_FMN-bd"/>
</dbReference>
<dbReference type="GO" id="GO:0035438">
    <property type="term" value="F:cyclic-di-GMP binding"/>
    <property type="evidence" value="ECO:0007669"/>
    <property type="project" value="UniProtKB-UniRule"/>
</dbReference>
<dbReference type="Pfam" id="PF07238">
    <property type="entry name" value="PilZ"/>
    <property type="match status" value="1"/>
</dbReference>
<keyword evidence="7" id="KW-0969">Cilium</keyword>
<comment type="subunit">
    <text evidence="4">Monomer. Interacts with the flagellar basal bodies.</text>
</comment>
<evidence type="ECO:0000256" key="4">
    <source>
        <dbReference type="HAMAP-Rule" id="MF_01457"/>
    </source>
</evidence>
<proteinExistence type="inferred from homology"/>
<keyword evidence="2 4" id="KW-0547">Nucleotide-binding</keyword>
<comment type="caution">
    <text evidence="7">The sequence shown here is derived from an EMBL/GenBank/DDBJ whole genome shotgun (WGS) entry which is preliminary data.</text>
</comment>
<protein>
    <recommendedName>
        <fullName evidence="4">Flagellar brake protein YcgR</fullName>
    </recommendedName>
    <alternativeName>
        <fullName evidence="4">Cyclic di-GMP binding protein YcgR</fullName>
    </alternativeName>
</protein>
<comment type="similarity">
    <text evidence="4">Belongs to the YcgR family.</text>
</comment>
<organism evidence="7 8">
    <name type="scientific">Rhodocyclus tenuis</name>
    <name type="common">Rhodospirillum tenue</name>
    <dbReference type="NCBI Taxonomy" id="1066"/>
    <lineage>
        <taxon>Bacteria</taxon>
        <taxon>Pseudomonadati</taxon>
        <taxon>Pseudomonadota</taxon>
        <taxon>Betaproteobacteria</taxon>
        <taxon>Rhodocyclales</taxon>
        <taxon>Rhodocyclaceae</taxon>
        <taxon>Rhodocyclus</taxon>
    </lineage>
</organism>
<reference evidence="7 8" key="1">
    <citation type="submission" date="2020-08" db="EMBL/GenBank/DDBJ databases">
        <title>Genome sequencing of Purple Non-Sulfur Bacteria from various extreme environments.</title>
        <authorList>
            <person name="Mayer M."/>
        </authorList>
    </citation>
    <scope>NUCLEOTIDE SEQUENCE [LARGE SCALE GENOMIC DNA]</scope>
    <source>
        <strain evidence="7 8">2761</strain>
    </source>
</reference>
<accession>A0A840FXX8</accession>
<dbReference type="RefSeq" id="WP_153115197.1">
    <property type="nucleotide sequence ID" value="NZ_JACIGE010000003.1"/>
</dbReference>
<dbReference type="InterPro" id="IPR009926">
    <property type="entry name" value="T3SS_YcgR_PilZN"/>
</dbReference>
<sequence length="267" mass="29663">MAETDVPQPPELPAPPFELEQEEDYSRFLLHSRTEILFAIRTLIQKAAMTTVYFDQGQSFLLTTPLAITPDSTGILFDVGSDEAMNRRALAANKLIFTTSIDRVKIQFKLNKLGADQFEGRPAFRGGLPESLLRLQRREYFRLSTPLATPVKCVIPMRRADGTAMSCDSALIDISGGGVGLMVPLAQKDLFPGGIVFSECRITLPNEGVFAATLGVRNAFEVTTRTGARYLRIGCEFIDLPGSRLTMVQRYITRVERERKARLSGLE</sequence>
<dbReference type="GO" id="GO:0009425">
    <property type="term" value="C:bacterial-type flagellum basal body"/>
    <property type="evidence" value="ECO:0007669"/>
    <property type="project" value="UniProtKB-SubCell"/>
</dbReference>
<dbReference type="Proteomes" id="UP000587070">
    <property type="component" value="Unassembled WGS sequence"/>
</dbReference>
<comment type="subcellular location">
    <subcellularLocation>
        <location evidence="4">Bacterial flagellum basal body</location>
    </subcellularLocation>
</comment>
<evidence type="ECO:0000256" key="2">
    <source>
        <dbReference type="ARBA" id="ARBA00022741"/>
    </source>
</evidence>
<dbReference type="GO" id="GO:0071973">
    <property type="term" value="P:bacterial-type flagellum-dependent cell motility"/>
    <property type="evidence" value="ECO:0007669"/>
    <property type="project" value="UniProtKB-UniRule"/>
</dbReference>
<evidence type="ECO:0000256" key="3">
    <source>
        <dbReference type="ARBA" id="ARBA00023143"/>
    </source>
</evidence>
<keyword evidence="1 4" id="KW-0973">c-di-GMP</keyword>
<dbReference type="Pfam" id="PF07317">
    <property type="entry name" value="PilZN"/>
    <property type="match status" value="1"/>
</dbReference>